<evidence type="ECO:0000313" key="6">
    <source>
        <dbReference type="EMBL" id="SFT01711.1"/>
    </source>
</evidence>
<name>A0A1I6UJX4_9RHOB</name>
<dbReference type="OrthoDB" id="7208816at2"/>
<proteinExistence type="predicted"/>
<dbReference type="PANTHER" id="PTHR36837:SF5">
    <property type="entry name" value="POLY-3-HYDROXYBUTYRATE SYNTHASE"/>
    <property type="match status" value="1"/>
</dbReference>
<dbReference type="InterPro" id="IPR022211">
    <property type="entry name" value="PHBC_N"/>
</dbReference>
<sequence length="611" mass="68427">MVSITPLRDETLQKKNGTTPIVDPVLTRTAASAPSHAHTTMEQALDKGLKAAQSRFTGGLSPIALATAYADWALHLSSAPGKQLELVEKAGKKTWRLENYAAHCARNPSTSETCITPLPQDKRFRDESWQKWPFNVISQAFLLNQQWWHNATTDVEGVTQQHENVVEFTARQILDIFSPSNYALTNPDVQAQTLSQGAMNLFRGWQNFVEDVSRANTGKKPAGLDDFEVGRNLATAPGKVVYRNRLIELIQYAPTTGKVHPEPILIVPAWIMKYYILDLSEQNSLVRYLTAQGFTVFMVSWKNPDAEDRDLGMDDYLSLGIMDALDAVDTITDGQKIHAMGYCIGGTLLSIAAAAMARDKDERLKSLTFLATQTDFTEAGELMLFINDSQLTYLEDMMWDKGYLDTNQMAGAFQLLRSNDLIWSRVVHDYLMGERTPMIDLMAWNADATRMPYRMHSEYLRQLFLNNDLAEGRYQVGHRPIAISDIRAPVFLVGTERDHVAPWHSVFKFNLLSDTDVTFLLTSGGHNAGIISEPGHPRRHYRINTKTKDAPHQDADRWMAENNAVDGSWWPALAEWLADKSGKPVAPPMLGAPTMGYAPVCDAPGTYVFQE</sequence>
<dbReference type="PANTHER" id="PTHR36837">
    <property type="entry name" value="POLY(3-HYDROXYALKANOATE) POLYMERASE SUBUNIT PHAC"/>
    <property type="match status" value="1"/>
</dbReference>
<reference evidence="7" key="1">
    <citation type="submission" date="2016-10" db="EMBL/GenBank/DDBJ databases">
        <authorList>
            <person name="Varghese N."/>
            <person name="Submissions S."/>
        </authorList>
    </citation>
    <scope>NUCLEOTIDE SEQUENCE [LARGE SCALE GENOMIC DNA]</scope>
    <source>
        <strain evidence="7">DSM 23422</strain>
    </source>
</reference>
<dbReference type="InterPro" id="IPR029058">
    <property type="entry name" value="AB_hydrolase_fold"/>
</dbReference>
<dbReference type="InterPro" id="IPR010941">
    <property type="entry name" value="PhaC_N"/>
</dbReference>
<keyword evidence="2" id="KW-0012">Acyltransferase</keyword>
<evidence type="ECO:0000256" key="2">
    <source>
        <dbReference type="ARBA" id="ARBA00023315"/>
    </source>
</evidence>
<evidence type="ECO:0000313" key="7">
    <source>
        <dbReference type="Proteomes" id="UP000199239"/>
    </source>
</evidence>
<dbReference type="AlphaFoldDB" id="A0A1I6UJX4"/>
<dbReference type="RefSeq" id="WP_093916940.1">
    <property type="nucleotide sequence ID" value="NZ_FPAJ01000004.1"/>
</dbReference>
<feature type="domain" description="Poly-beta-hydroxybutyrate polymerase N-terminal" evidence="5">
    <location>
        <begin position="43"/>
        <end position="82"/>
    </location>
</feature>
<dbReference type="GO" id="GO:0042619">
    <property type="term" value="P:poly-hydroxybutyrate biosynthetic process"/>
    <property type="evidence" value="ECO:0007669"/>
    <property type="project" value="InterPro"/>
</dbReference>
<dbReference type="GO" id="GO:0016746">
    <property type="term" value="F:acyltransferase activity"/>
    <property type="evidence" value="ECO:0007669"/>
    <property type="project" value="UniProtKB-KW"/>
</dbReference>
<protein>
    <submittedName>
        <fullName evidence="6">Polyhydroxyalkanoate synthase</fullName>
    </submittedName>
</protein>
<dbReference type="Pfam" id="PF12551">
    <property type="entry name" value="PHBC_N"/>
    <property type="match status" value="1"/>
</dbReference>
<feature type="region of interest" description="Disordered" evidence="3">
    <location>
        <begin position="1"/>
        <end position="20"/>
    </location>
</feature>
<feature type="domain" description="Poly-beta-hydroxybutyrate polymerase N-terminal" evidence="4">
    <location>
        <begin position="120"/>
        <end position="289"/>
    </location>
</feature>
<evidence type="ECO:0000259" key="4">
    <source>
        <dbReference type="Pfam" id="PF07167"/>
    </source>
</evidence>
<evidence type="ECO:0000259" key="5">
    <source>
        <dbReference type="Pfam" id="PF12551"/>
    </source>
</evidence>
<dbReference type="InterPro" id="IPR051321">
    <property type="entry name" value="PHA/PHB_synthase"/>
</dbReference>
<accession>A0A1I6UJX4</accession>
<keyword evidence="7" id="KW-1185">Reference proteome</keyword>
<evidence type="ECO:0000256" key="3">
    <source>
        <dbReference type="SAM" id="MobiDB-lite"/>
    </source>
</evidence>
<evidence type="ECO:0000256" key="1">
    <source>
        <dbReference type="ARBA" id="ARBA00022679"/>
    </source>
</evidence>
<dbReference type="Pfam" id="PF07167">
    <property type="entry name" value="PhaC_N"/>
    <property type="match status" value="1"/>
</dbReference>
<keyword evidence="1" id="KW-0808">Transferase</keyword>
<organism evidence="6 7">
    <name type="scientific">Sulfitobacter marinus</name>
    <dbReference type="NCBI Taxonomy" id="394264"/>
    <lineage>
        <taxon>Bacteria</taxon>
        <taxon>Pseudomonadati</taxon>
        <taxon>Pseudomonadota</taxon>
        <taxon>Alphaproteobacteria</taxon>
        <taxon>Rhodobacterales</taxon>
        <taxon>Roseobacteraceae</taxon>
        <taxon>Sulfitobacter</taxon>
    </lineage>
</organism>
<dbReference type="Proteomes" id="UP000199239">
    <property type="component" value="Unassembled WGS sequence"/>
</dbReference>
<dbReference type="EMBL" id="FPAJ01000004">
    <property type="protein sequence ID" value="SFT01711.1"/>
    <property type="molecule type" value="Genomic_DNA"/>
</dbReference>
<gene>
    <name evidence="6" type="ORF">SAMN04488040_2783</name>
</gene>
<dbReference type="SUPFAM" id="SSF53474">
    <property type="entry name" value="alpha/beta-Hydrolases"/>
    <property type="match status" value="1"/>
</dbReference>
<dbReference type="Gene3D" id="3.40.50.1820">
    <property type="entry name" value="alpha/beta hydrolase"/>
    <property type="match status" value="1"/>
</dbReference>
<dbReference type="STRING" id="394264.SAMN04488040_2783"/>